<dbReference type="AlphaFoldDB" id="A0A150GFZ0"/>
<dbReference type="OrthoDB" id="537350at2759"/>
<protein>
    <submittedName>
        <fullName evidence="2">Uncharacterized protein</fullName>
    </submittedName>
</protein>
<evidence type="ECO:0000313" key="2">
    <source>
        <dbReference type="EMBL" id="KXZ48746.1"/>
    </source>
</evidence>
<name>A0A150GFZ0_GONPE</name>
<dbReference type="EMBL" id="LSYV01000026">
    <property type="protein sequence ID" value="KXZ48746.1"/>
    <property type="molecule type" value="Genomic_DNA"/>
</dbReference>
<evidence type="ECO:0000313" key="3">
    <source>
        <dbReference type="Proteomes" id="UP000075714"/>
    </source>
</evidence>
<dbReference type="Proteomes" id="UP000075714">
    <property type="component" value="Unassembled WGS sequence"/>
</dbReference>
<comment type="caution">
    <text evidence="2">The sequence shown here is derived from an EMBL/GenBank/DDBJ whole genome shotgun (WGS) entry which is preliminary data.</text>
</comment>
<organism evidence="2 3">
    <name type="scientific">Gonium pectorale</name>
    <name type="common">Green alga</name>
    <dbReference type="NCBI Taxonomy" id="33097"/>
    <lineage>
        <taxon>Eukaryota</taxon>
        <taxon>Viridiplantae</taxon>
        <taxon>Chlorophyta</taxon>
        <taxon>core chlorophytes</taxon>
        <taxon>Chlorophyceae</taxon>
        <taxon>CS clade</taxon>
        <taxon>Chlamydomonadales</taxon>
        <taxon>Volvocaceae</taxon>
        <taxon>Gonium</taxon>
    </lineage>
</organism>
<sequence length="218" mass="23668">MADRPGPAELHVRDSPGGGAGAGPSCRYPWTAFTHARADVHHWADEPPSCRDFLKVERNCQVEKAQPGGRDILHCHETREKFRLCSGDRVEKLATTSIETREPLLDGGTWVATRSWEPIPETSGESTADRTQAVQDRRDVAGAAMRPYRPWHAHADDGGGMPAVASAVPAGVDACPSQGSGSVIMNPKVGQAVEEIIQFADEMQRDLEQHGGVHFSDR</sequence>
<feature type="region of interest" description="Disordered" evidence="1">
    <location>
        <begin position="1"/>
        <end position="26"/>
    </location>
</feature>
<accession>A0A150GFZ0</accession>
<evidence type="ECO:0000256" key="1">
    <source>
        <dbReference type="SAM" id="MobiDB-lite"/>
    </source>
</evidence>
<reference evidence="3" key="1">
    <citation type="journal article" date="2016" name="Nat. Commun.">
        <title>The Gonium pectorale genome demonstrates co-option of cell cycle regulation during the evolution of multicellularity.</title>
        <authorList>
            <person name="Hanschen E.R."/>
            <person name="Marriage T.N."/>
            <person name="Ferris P.J."/>
            <person name="Hamaji T."/>
            <person name="Toyoda A."/>
            <person name="Fujiyama A."/>
            <person name="Neme R."/>
            <person name="Noguchi H."/>
            <person name="Minakuchi Y."/>
            <person name="Suzuki M."/>
            <person name="Kawai-Toyooka H."/>
            <person name="Smith D.R."/>
            <person name="Sparks H."/>
            <person name="Anderson J."/>
            <person name="Bakaric R."/>
            <person name="Luria V."/>
            <person name="Karger A."/>
            <person name="Kirschner M.W."/>
            <person name="Durand P.M."/>
            <person name="Michod R.E."/>
            <person name="Nozaki H."/>
            <person name="Olson B.J."/>
        </authorList>
    </citation>
    <scope>NUCLEOTIDE SEQUENCE [LARGE SCALE GENOMIC DNA]</scope>
    <source>
        <strain evidence="3">NIES-2863</strain>
    </source>
</reference>
<keyword evidence="3" id="KW-1185">Reference proteome</keyword>
<proteinExistence type="predicted"/>
<gene>
    <name evidence="2" type="ORF">GPECTOR_25g330</name>
</gene>